<organism evidence="1 2">
    <name type="scientific">Romanomermis culicivorax</name>
    <name type="common">Nematode worm</name>
    <dbReference type="NCBI Taxonomy" id="13658"/>
    <lineage>
        <taxon>Eukaryota</taxon>
        <taxon>Metazoa</taxon>
        <taxon>Ecdysozoa</taxon>
        <taxon>Nematoda</taxon>
        <taxon>Enoplea</taxon>
        <taxon>Dorylaimia</taxon>
        <taxon>Mermithida</taxon>
        <taxon>Mermithoidea</taxon>
        <taxon>Mermithidae</taxon>
        <taxon>Romanomermis</taxon>
    </lineage>
</organism>
<evidence type="ECO:0000313" key="1">
    <source>
        <dbReference type="Proteomes" id="UP000887565"/>
    </source>
</evidence>
<sequence>MENDAKTPQFFASIFVVRKCQTGRFVRRRRWQRYDVAAAVFERKKLFISSSDDEEAYEEMNNKISKKYILLTQQKQLDLISSSPNIKKCVSHRRNNFDDDNLPKTVRARKNARGRRRRRTRIKPKPIFPVVAVVDERQQPTPKNRRRSISNWKVRDGPGSSLDGRREIFRFWQLLTVDSPAFCDVKFLMREFFDDGGDSTTTAAETARVIGKAFGSIRSTPLKFSFELAFFVIKNYFLDQRVLGADQGSFILAIFDRTERNGSPTA</sequence>
<dbReference type="Proteomes" id="UP000887565">
    <property type="component" value="Unplaced"/>
</dbReference>
<dbReference type="WBParaSite" id="nRc.2.0.1.t08072-RA">
    <property type="protein sequence ID" value="nRc.2.0.1.t08072-RA"/>
    <property type="gene ID" value="nRc.2.0.1.g08072"/>
</dbReference>
<protein>
    <submittedName>
        <fullName evidence="2">Uncharacterized protein</fullName>
    </submittedName>
</protein>
<dbReference type="AlphaFoldDB" id="A0A915I1Q6"/>
<reference evidence="2" key="1">
    <citation type="submission" date="2022-11" db="UniProtKB">
        <authorList>
            <consortium name="WormBaseParasite"/>
        </authorList>
    </citation>
    <scope>IDENTIFICATION</scope>
</reference>
<accession>A0A915I1Q6</accession>
<evidence type="ECO:0000313" key="2">
    <source>
        <dbReference type="WBParaSite" id="nRc.2.0.1.t08072-RA"/>
    </source>
</evidence>
<proteinExistence type="predicted"/>
<name>A0A915I1Q6_ROMCU</name>
<keyword evidence="1" id="KW-1185">Reference proteome</keyword>